<dbReference type="InterPro" id="IPR003594">
    <property type="entry name" value="HATPase_dom"/>
</dbReference>
<dbReference type="eggNOG" id="COG0591">
    <property type="taxonomic scope" value="Bacteria"/>
</dbReference>
<feature type="transmembrane region" description="Helical" evidence="15">
    <location>
        <begin position="327"/>
        <end position="346"/>
    </location>
</feature>
<dbReference type="PRINTS" id="PR00344">
    <property type="entry name" value="BCTRLSENSOR"/>
</dbReference>
<evidence type="ECO:0000256" key="7">
    <source>
        <dbReference type="ARBA" id="ARBA00022692"/>
    </source>
</evidence>
<dbReference type="Gene3D" id="1.10.287.130">
    <property type="match status" value="1"/>
</dbReference>
<dbReference type="Pfam" id="PF00072">
    <property type="entry name" value="Response_reg"/>
    <property type="match status" value="1"/>
</dbReference>
<keyword evidence="12" id="KW-0915">Sodium</keyword>
<comment type="similarity">
    <text evidence="3">Belongs to the sodium:solute symporter (SSF) (TC 2.A.21) family.</text>
</comment>
<dbReference type="SMART" id="SM00448">
    <property type="entry name" value="REC"/>
    <property type="match status" value="1"/>
</dbReference>
<dbReference type="SUPFAM" id="SSF52172">
    <property type="entry name" value="CheY-like"/>
    <property type="match status" value="1"/>
</dbReference>
<dbReference type="GO" id="GO:0009927">
    <property type="term" value="F:histidine phosphotransfer kinase activity"/>
    <property type="evidence" value="ECO:0007669"/>
    <property type="project" value="TreeGrafter"/>
</dbReference>
<organism evidence="18 19">
    <name type="scientific">Bradyrhizobium japonicum</name>
    <dbReference type="NCBI Taxonomy" id="375"/>
    <lineage>
        <taxon>Bacteria</taxon>
        <taxon>Pseudomonadati</taxon>
        <taxon>Pseudomonadota</taxon>
        <taxon>Alphaproteobacteria</taxon>
        <taxon>Hyphomicrobiales</taxon>
        <taxon>Nitrobacteraceae</taxon>
        <taxon>Bradyrhizobium</taxon>
    </lineage>
</organism>
<dbReference type="InterPro" id="IPR038377">
    <property type="entry name" value="Na/Glc_symporter_sf"/>
</dbReference>
<evidence type="ECO:0000259" key="16">
    <source>
        <dbReference type="PROSITE" id="PS50109"/>
    </source>
</evidence>
<keyword evidence="5 13" id="KW-0597">Phosphoprotein</keyword>
<dbReference type="EMBL" id="JRPN01000015">
    <property type="protein sequence ID" value="KGT78319.1"/>
    <property type="molecule type" value="Genomic_DNA"/>
</dbReference>
<dbReference type="InterPro" id="IPR001789">
    <property type="entry name" value="Sig_transdc_resp-reg_receiver"/>
</dbReference>
<feature type="transmembrane region" description="Helical" evidence="15">
    <location>
        <begin position="410"/>
        <end position="433"/>
    </location>
</feature>
<dbReference type="SMART" id="SM00387">
    <property type="entry name" value="HATPase_c"/>
    <property type="match status" value="1"/>
</dbReference>
<dbReference type="GO" id="GO:0005886">
    <property type="term" value="C:plasma membrane"/>
    <property type="evidence" value="ECO:0007669"/>
    <property type="project" value="TreeGrafter"/>
</dbReference>
<dbReference type="Proteomes" id="UP000030377">
    <property type="component" value="Unassembled WGS sequence"/>
</dbReference>
<dbReference type="InterPro" id="IPR011006">
    <property type="entry name" value="CheY-like_superfamily"/>
</dbReference>
<dbReference type="EC" id="2.7.13.3" evidence="4"/>
<dbReference type="PANTHER" id="PTHR43047:SF9">
    <property type="entry name" value="HISTIDINE KINASE"/>
    <property type="match status" value="1"/>
</dbReference>
<keyword evidence="14" id="KW-0175">Coiled coil</keyword>
<keyword evidence="9" id="KW-0813">Transport</keyword>
<feature type="domain" description="Histidine kinase" evidence="16">
    <location>
        <begin position="810"/>
        <end position="1022"/>
    </location>
</feature>
<feature type="transmembrane region" description="Helical" evidence="15">
    <location>
        <begin position="38"/>
        <end position="62"/>
    </location>
</feature>
<evidence type="ECO:0000256" key="10">
    <source>
        <dbReference type="ARBA" id="ARBA00022989"/>
    </source>
</evidence>
<feature type="transmembrane region" description="Helical" evidence="15">
    <location>
        <begin position="388"/>
        <end position="404"/>
    </location>
</feature>
<dbReference type="InterPro" id="IPR005467">
    <property type="entry name" value="His_kinase_dom"/>
</dbReference>
<feature type="transmembrane region" description="Helical" evidence="15">
    <location>
        <begin position="6"/>
        <end position="26"/>
    </location>
</feature>
<dbReference type="FunFam" id="3.30.565.10:FF:000049">
    <property type="entry name" value="Two-component sensor histidine kinase"/>
    <property type="match status" value="1"/>
</dbReference>
<dbReference type="eggNOG" id="COG2205">
    <property type="taxonomic scope" value="Bacteria"/>
</dbReference>
<feature type="transmembrane region" description="Helical" evidence="15">
    <location>
        <begin position="155"/>
        <end position="178"/>
    </location>
</feature>
<dbReference type="CDD" id="cd10322">
    <property type="entry name" value="SLC5sbd"/>
    <property type="match status" value="1"/>
</dbReference>
<keyword evidence="8 18" id="KW-0418">Kinase</keyword>
<dbReference type="RefSeq" id="WP_028160027.1">
    <property type="nucleotide sequence ID" value="NZ_CP126005.1"/>
</dbReference>
<dbReference type="InterPro" id="IPR004358">
    <property type="entry name" value="Sig_transdc_His_kin-like_C"/>
</dbReference>
<dbReference type="PROSITE" id="PS50283">
    <property type="entry name" value="NA_SOLUT_SYMP_3"/>
    <property type="match status" value="1"/>
</dbReference>
<feature type="domain" description="Response regulatory" evidence="17">
    <location>
        <begin position="1045"/>
        <end position="1161"/>
    </location>
</feature>
<dbReference type="InterPro" id="IPR003661">
    <property type="entry name" value="HisK_dim/P_dom"/>
</dbReference>
<dbReference type="Pfam" id="PF00512">
    <property type="entry name" value="HisKA"/>
    <property type="match status" value="1"/>
</dbReference>
<dbReference type="InterPro" id="IPR018212">
    <property type="entry name" value="Na/solute_symporter_CS"/>
</dbReference>
<name>A0A0A3XYC0_BRAJP</name>
<evidence type="ECO:0000256" key="5">
    <source>
        <dbReference type="ARBA" id="ARBA00022553"/>
    </source>
</evidence>
<comment type="catalytic activity">
    <reaction evidence="1">
        <text>ATP + protein L-histidine = ADP + protein N-phospho-L-histidine.</text>
        <dbReference type="EC" id="2.7.13.3"/>
    </reaction>
</comment>
<evidence type="ECO:0000256" key="9">
    <source>
        <dbReference type="ARBA" id="ARBA00022847"/>
    </source>
</evidence>
<dbReference type="Pfam" id="PF12860">
    <property type="entry name" value="PAS_7"/>
    <property type="match status" value="1"/>
</dbReference>
<dbReference type="CDD" id="cd00156">
    <property type="entry name" value="REC"/>
    <property type="match status" value="1"/>
</dbReference>
<dbReference type="GO" id="GO:0015293">
    <property type="term" value="F:symporter activity"/>
    <property type="evidence" value="ECO:0007669"/>
    <property type="project" value="UniProtKB-KW"/>
</dbReference>
<evidence type="ECO:0000256" key="15">
    <source>
        <dbReference type="SAM" id="Phobius"/>
    </source>
</evidence>
<keyword evidence="12" id="KW-0406">Ion transport</keyword>
<dbReference type="GO" id="GO:0000155">
    <property type="term" value="F:phosphorelay sensor kinase activity"/>
    <property type="evidence" value="ECO:0007669"/>
    <property type="project" value="InterPro"/>
</dbReference>
<dbReference type="Gene3D" id="3.30.565.10">
    <property type="entry name" value="Histidine kinase-like ATPase, C-terminal domain"/>
    <property type="match status" value="1"/>
</dbReference>
<feature type="transmembrane region" description="Helical" evidence="15">
    <location>
        <begin position="440"/>
        <end position="462"/>
    </location>
</feature>
<keyword evidence="12" id="KW-0739">Sodium transport</keyword>
<feature type="coiled-coil region" evidence="14">
    <location>
        <begin position="762"/>
        <end position="789"/>
    </location>
</feature>
<dbReference type="SUPFAM" id="SSF55785">
    <property type="entry name" value="PYP-like sensor domain (PAS domain)"/>
    <property type="match status" value="1"/>
</dbReference>
<keyword evidence="9" id="KW-0769">Symport</keyword>
<evidence type="ECO:0000256" key="3">
    <source>
        <dbReference type="ARBA" id="ARBA00006434"/>
    </source>
</evidence>
<feature type="modified residue" description="4-aspartylphosphate" evidence="13">
    <location>
        <position position="1096"/>
    </location>
</feature>
<dbReference type="SUPFAM" id="SSF47384">
    <property type="entry name" value="Homodimeric domain of signal transducing histidine kinase"/>
    <property type="match status" value="1"/>
</dbReference>
<feature type="transmembrane region" description="Helical" evidence="15">
    <location>
        <begin position="68"/>
        <end position="86"/>
    </location>
</feature>
<evidence type="ECO:0000256" key="6">
    <source>
        <dbReference type="ARBA" id="ARBA00022679"/>
    </source>
</evidence>
<dbReference type="InterPro" id="IPR036097">
    <property type="entry name" value="HisK_dim/P_sf"/>
</dbReference>
<evidence type="ECO:0000256" key="1">
    <source>
        <dbReference type="ARBA" id="ARBA00000085"/>
    </source>
</evidence>
<dbReference type="Pfam" id="PF02518">
    <property type="entry name" value="HATPase_c"/>
    <property type="match status" value="1"/>
</dbReference>
<dbReference type="FunFam" id="1.10.287.130:FF:000063">
    <property type="entry name" value="Hybrid sensor histidine kinase/response regulator"/>
    <property type="match status" value="1"/>
</dbReference>
<feature type="transmembrane region" description="Helical" evidence="15">
    <location>
        <begin position="238"/>
        <end position="260"/>
    </location>
</feature>
<keyword evidence="6" id="KW-0808">Transferase</keyword>
<evidence type="ECO:0000256" key="13">
    <source>
        <dbReference type="PROSITE-ProRule" id="PRU00169"/>
    </source>
</evidence>
<evidence type="ECO:0000313" key="19">
    <source>
        <dbReference type="Proteomes" id="UP000030377"/>
    </source>
</evidence>
<dbReference type="Gene3D" id="3.40.50.2300">
    <property type="match status" value="1"/>
</dbReference>
<dbReference type="CDD" id="cd00082">
    <property type="entry name" value="HisKA"/>
    <property type="match status" value="1"/>
</dbReference>
<comment type="subcellular location">
    <subcellularLocation>
        <location evidence="2">Membrane</location>
        <topology evidence="2">Multi-pass membrane protein</topology>
    </subcellularLocation>
</comment>
<sequence length="1169" mass="126858">MLHDWGVIAAAFGYIGFLFLVASHGDRRSPAGRGRASGLIYPLSLAIYCTSWTFFGSVGFATRASTDFLAIYVGPILMIGLGAGVLRRVIQLAKAHNITSIADFIGARYGKSQAVAATVALIAIIGSVPYIALQLKAVASSLETILSEDQAFSHIPILGDMALMVTLAMAAFAVLFGTRQTDATEHQHGLMLAVATESIVKLIAFLAAGIFVTFWMFSPHELIERAMKTPEAVRAINYSPSIGNFLTMTLLSLCAIMLLPRQFHVSVVENSSDAEVGRVRWLFPLYLVAINLFVIPIALAGLVTFPFGAADPDMYVLALPMEGGGELLSVAIFVGGLSAATAMVIVECVALSIMVSNDLVVPLVLQRRPEGRTGGADFSDFLLRSRRLAIFAIMVLAYFYYRALGNTQLAAIGLLSFAAIAQLAPSFFGGLLWRRATARGAIGGMLVGFAVWLYTLFIPSFMDSSTAGILLLQHGPFGIEALRPQALFGADLPPLMHGVIWSLSLNILTYVLLSLARRPSSIELVQADLFVPNTLAPISPNFRRWRTTVTVQDIQTTVAQYLGPDRARHSFEAFSVRRNVRLESGAPADFELLQHAEHLIASSIGAASSRLVMSLLLRKRTVSAKAALKLLDDSHAALHFNREILQTALNHVRQGIAVFDADLQLICSNRQFGDLLNVPPHFIQFGTPLREILEFMGVSEPDNPVEREGMLERRLAAYTTDSEPYLERLPDRHMVIEILTNRMPGGGFVITFTDVTPTFEAAEALERANATLEKRVRDRTEELTRLNSELALAKSAAEDASISKTRFLAAASHDILQPLNAARLYVTSLVERQHSGEETRLVENIDESLQAIEEILGALLDISRLDAGAMTTSISSFKMADLMRSLEIEFAPIARAKNLELAFVPCSLPVESDRLLLRRLLQNLISNAIKYTPRGRVLVGCRRQGPSLKICVYDTGVGIPPVKRGEIFKEFHRLEQGARIARGLGLGLSIVERLARVLKHGIAIDGNKSGGSVFSVTVPTAKAITHTAAVTSATPLARRPISGALIVCIENDAAILDGMRTLLKAWDAEVIAVADPEGAIAAIEGAGRRVTGLLVDYHLDRGNGIAAIRDIRRRFGDGIPAILITADRSPAVQVAAREEKIAVLNKPVKPASLRALLGQWRTQQMVAAE</sequence>
<feature type="transmembrane region" description="Helical" evidence="15">
    <location>
        <begin position="114"/>
        <end position="135"/>
    </location>
</feature>
<dbReference type="PANTHER" id="PTHR43047">
    <property type="entry name" value="TWO-COMPONENT HISTIDINE PROTEIN KINASE"/>
    <property type="match status" value="1"/>
</dbReference>
<feature type="transmembrane region" description="Helical" evidence="15">
    <location>
        <begin position="281"/>
        <end position="307"/>
    </location>
</feature>
<dbReference type="InterPro" id="IPR001734">
    <property type="entry name" value="Na/solute_symporter"/>
</dbReference>
<accession>A0A0A3XYC0</accession>
<evidence type="ECO:0000259" key="17">
    <source>
        <dbReference type="PROSITE" id="PS50110"/>
    </source>
</evidence>
<gene>
    <name evidence="18" type="ORF">MA20_19630</name>
</gene>
<dbReference type="PROSITE" id="PS00457">
    <property type="entry name" value="NA_SOLUT_SYMP_2"/>
    <property type="match status" value="1"/>
</dbReference>
<dbReference type="SMART" id="SM00388">
    <property type="entry name" value="HisKA"/>
    <property type="match status" value="1"/>
</dbReference>
<protein>
    <recommendedName>
        <fullName evidence="4">histidine kinase</fullName>
        <ecNumber evidence="4">2.7.13.3</ecNumber>
    </recommendedName>
</protein>
<dbReference type="InterPro" id="IPR036890">
    <property type="entry name" value="HATPase_C_sf"/>
</dbReference>
<proteinExistence type="inferred from homology"/>
<evidence type="ECO:0000256" key="4">
    <source>
        <dbReference type="ARBA" id="ARBA00012438"/>
    </source>
</evidence>
<evidence type="ECO:0000256" key="8">
    <source>
        <dbReference type="ARBA" id="ARBA00022777"/>
    </source>
</evidence>
<dbReference type="PROSITE" id="PS50110">
    <property type="entry name" value="RESPONSE_REGULATORY"/>
    <property type="match status" value="1"/>
</dbReference>
<evidence type="ECO:0000256" key="2">
    <source>
        <dbReference type="ARBA" id="ARBA00004141"/>
    </source>
</evidence>
<dbReference type="AlphaFoldDB" id="A0A0A3XYC0"/>
<dbReference type="PROSITE" id="PS50109">
    <property type="entry name" value="HIS_KIN"/>
    <property type="match status" value="1"/>
</dbReference>
<evidence type="ECO:0000256" key="11">
    <source>
        <dbReference type="ARBA" id="ARBA00023136"/>
    </source>
</evidence>
<comment type="caution">
    <text evidence="18">The sequence shown here is derived from an EMBL/GenBank/DDBJ whole genome shotgun (WGS) entry which is preliminary data.</text>
</comment>
<reference evidence="18 19" key="1">
    <citation type="submission" date="2014-09" db="EMBL/GenBank/DDBJ databases">
        <title>Draft genome of Bradyrhizobium japonicum Is-34.</title>
        <authorList>
            <person name="Tsurumaru H."/>
            <person name="Yamakawa T."/>
            <person name="Hashimoto S."/>
            <person name="Okizaki K."/>
            <person name="Kanesaki Y."/>
            <person name="Yoshikawa H."/>
            <person name="Yajima S."/>
        </authorList>
    </citation>
    <scope>NUCLEOTIDE SEQUENCE [LARGE SCALE GENOMIC DNA]</scope>
    <source>
        <strain evidence="18 19">Is-34</strain>
    </source>
</reference>
<evidence type="ECO:0000256" key="12">
    <source>
        <dbReference type="ARBA" id="ARBA00023201"/>
    </source>
</evidence>
<dbReference type="InterPro" id="IPR035965">
    <property type="entry name" value="PAS-like_dom_sf"/>
</dbReference>
<dbReference type="STRING" id="375.BKD09_RS46560"/>
<evidence type="ECO:0000313" key="18">
    <source>
        <dbReference type="EMBL" id="KGT78319.1"/>
    </source>
</evidence>
<dbReference type="SUPFAM" id="SSF55874">
    <property type="entry name" value="ATPase domain of HSP90 chaperone/DNA topoisomerase II/histidine kinase"/>
    <property type="match status" value="1"/>
</dbReference>
<keyword evidence="10 15" id="KW-1133">Transmembrane helix</keyword>
<keyword evidence="7 15" id="KW-0812">Transmembrane</keyword>
<dbReference type="GO" id="GO:0006814">
    <property type="term" value="P:sodium ion transport"/>
    <property type="evidence" value="ECO:0007669"/>
    <property type="project" value="UniProtKB-KW"/>
</dbReference>
<keyword evidence="11 15" id="KW-0472">Membrane</keyword>
<dbReference type="Gene3D" id="1.20.1730.10">
    <property type="entry name" value="Sodium/glucose cotransporter"/>
    <property type="match status" value="1"/>
</dbReference>
<dbReference type="eggNOG" id="COG0784">
    <property type="taxonomic scope" value="Bacteria"/>
</dbReference>
<feature type="transmembrane region" description="Helical" evidence="15">
    <location>
        <begin position="199"/>
        <end position="218"/>
    </location>
</feature>
<dbReference type="NCBIfam" id="NF041832">
    <property type="entry name" value="near_NosP_CTERM"/>
    <property type="match status" value="1"/>
</dbReference>
<evidence type="ECO:0000256" key="14">
    <source>
        <dbReference type="SAM" id="Coils"/>
    </source>
</evidence>